<sequence>MLLPEELDDQGKSPVDDDQDDDQSDNDNAGDGEGDEDTPKLVKIGDKEYTPEQVADMEKKASGYDALLPEFTQKSQKLAELEKANKLPEDLPSYKKEDWNPKTMPELAKAIEEAEERGMNRALGTLEQRQAEATKVKQEVDDFVTDIKRSDKDFDEQDFFSYASKHKFPVKTIDDLRAVHSSYDELQKTAESSKEDGRKGKEGRRDRVNNPAGGKEESLDFSDLRVKGGSILDVAMGAFDRLKK</sequence>
<feature type="compositionally biased region" description="Acidic residues" evidence="1">
    <location>
        <begin position="16"/>
        <end position="36"/>
    </location>
</feature>
<feature type="region of interest" description="Disordered" evidence="1">
    <location>
        <begin position="1"/>
        <end position="52"/>
    </location>
</feature>
<accession>A0A6M3IM86</accession>
<dbReference type="AlphaFoldDB" id="A0A6M3IM86"/>
<name>A0A6M3IM86_9ZZZZ</name>
<reference evidence="2" key="1">
    <citation type="submission" date="2020-03" db="EMBL/GenBank/DDBJ databases">
        <title>The deep terrestrial virosphere.</title>
        <authorList>
            <person name="Holmfeldt K."/>
            <person name="Nilsson E."/>
            <person name="Simone D."/>
            <person name="Lopez-Fernandez M."/>
            <person name="Wu X."/>
            <person name="de Brujin I."/>
            <person name="Lundin D."/>
            <person name="Andersson A."/>
            <person name="Bertilsson S."/>
            <person name="Dopson M."/>
        </authorList>
    </citation>
    <scope>NUCLEOTIDE SEQUENCE</scope>
    <source>
        <strain evidence="2">MM415B01444</strain>
    </source>
</reference>
<gene>
    <name evidence="2" type="ORF">MM415B01444_0016</name>
</gene>
<organism evidence="2">
    <name type="scientific">viral metagenome</name>
    <dbReference type="NCBI Taxonomy" id="1070528"/>
    <lineage>
        <taxon>unclassified sequences</taxon>
        <taxon>metagenomes</taxon>
        <taxon>organismal metagenomes</taxon>
    </lineage>
</organism>
<evidence type="ECO:0000313" key="2">
    <source>
        <dbReference type="EMBL" id="QJA58494.1"/>
    </source>
</evidence>
<feature type="compositionally biased region" description="Basic and acidic residues" evidence="1">
    <location>
        <begin position="37"/>
        <end position="52"/>
    </location>
</feature>
<protein>
    <submittedName>
        <fullName evidence="2">Uncharacterized protein</fullName>
    </submittedName>
</protein>
<evidence type="ECO:0000256" key="1">
    <source>
        <dbReference type="SAM" id="MobiDB-lite"/>
    </source>
</evidence>
<feature type="region of interest" description="Disordered" evidence="1">
    <location>
        <begin position="185"/>
        <end position="221"/>
    </location>
</feature>
<dbReference type="EMBL" id="MT141326">
    <property type="protein sequence ID" value="QJA58494.1"/>
    <property type="molecule type" value="Genomic_DNA"/>
</dbReference>
<proteinExistence type="predicted"/>